<name>A0A9D5K9X1_UNCW3</name>
<protein>
    <recommendedName>
        <fullName evidence="7 8">Elongation factor P</fullName>
        <shortName evidence="7">EF-P</shortName>
    </recommendedName>
</protein>
<dbReference type="CDD" id="cd05794">
    <property type="entry name" value="S1_EF-P_repeat_2"/>
    <property type="match status" value="1"/>
</dbReference>
<dbReference type="FunFam" id="2.40.50.140:FF:000009">
    <property type="entry name" value="Elongation factor P"/>
    <property type="match status" value="1"/>
</dbReference>
<dbReference type="InterPro" id="IPR001059">
    <property type="entry name" value="Transl_elong_P/YeiP_cen"/>
</dbReference>
<gene>
    <name evidence="7 12" type="primary">efp</name>
    <name evidence="12" type="ORF">GF359_01995</name>
</gene>
<dbReference type="PROSITE" id="PS01275">
    <property type="entry name" value="EFP"/>
    <property type="match status" value="1"/>
</dbReference>
<dbReference type="InterPro" id="IPR020599">
    <property type="entry name" value="Transl_elong_fac_P/YeiP"/>
</dbReference>
<dbReference type="Gene3D" id="2.40.50.140">
    <property type="entry name" value="Nucleic acid-binding proteins"/>
    <property type="match status" value="2"/>
</dbReference>
<evidence type="ECO:0000313" key="12">
    <source>
        <dbReference type="EMBL" id="MBD3363966.1"/>
    </source>
</evidence>
<dbReference type="InterPro" id="IPR014722">
    <property type="entry name" value="Rib_uL2_dom2"/>
</dbReference>
<comment type="pathway">
    <text evidence="2 7">Protein biosynthesis; polypeptide chain elongation.</text>
</comment>
<evidence type="ECO:0000256" key="2">
    <source>
        <dbReference type="ARBA" id="ARBA00004815"/>
    </source>
</evidence>
<proteinExistence type="inferred from homology"/>
<dbReference type="GO" id="GO:0003746">
    <property type="term" value="F:translation elongation factor activity"/>
    <property type="evidence" value="ECO:0007669"/>
    <property type="project" value="UniProtKB-UniRule"/>
</dbReference>
<dbReference type="SUPFAM" id="SSF50104">
    <property type="entry name" value="Translation proteins SH3-like domain"/>
    <property type="match status" value="1"/>
</dbReference>
<dbReference type="NCBIfam" id="NF001810">
    <property type="entry name" value="PRK00529.1"/>
    <property type="match status" value="1"/>
</dbReference>
<dbReference type="EMBL" id="WJKJ01000061">
    <property type="protein sequence ID" value="MBD3363966.1"/>
    <property type="molecule type" value="Genomic_DNA"/>
</dbReference>
<evidence type="ECO:0000256" key="5">
    <source>
        <dbReference type="ARBA" id="ARBA00022768"/>
    </source>
</evidence>
<sequence>MIPATQVKTGNCVVLEGEPHIVTERRHVTQGRKPGKIQLKLRNVVTGLSTEKRYSSNDKVELATLEEKEMQYLYEDGGLFFFMDTENYEQKPISVDLIGDNRYYLTDGAVITVLLFEGKPVGVRPPLTVVLEITYTEPGLKHATAQAQLKPAETNTGLRVNVPAFLEIGDKIRIKTETGEYMERVT</sequence>
<reference evidence="12" key="1">
    <citation type="submission" date="2019-11" db="EMBL/GenBank/DDBJ databases">
        <title>Microbial mats filling the niche in hypersaline microbial mats.</title>
        <authorList>
            <person name="Wong H.L."/>
            <person name="Macleod F.I."/>
            <person name="White R.A. III"/>
            <person name="Burns B.P."/>
        </authorList>
    </citation>
    <scope>NUCLEOTIDE SEQUENCE</scope>
    <source>
        <strain evidence="12">Bin_327</strain>
    </source>
</reference>
<dbReference type="PANTHER" id="PTHR30053">
    <property type="entry name" value="ELONGATION FACTOR P"/>
    <property type="match status" value="1"/>
</dbReference>
<dbReference type="InterPro" id="IPR011768">
    <property type="entry name" value="Transl_elongation_fac_P"/>
</dbReference>
<comment type="subcellular location">
    <subcellularLocation>
        <location evidence="1 7">Cytoplasm</location>
    </subcellularLocation>
</comment>
<dbReference type="SUPFAM" id="SSF50249">
    <property type="entry name" value="Nucleic acid-binding proteins"/>
    <property type="match status" value="2"/>
</dbReference>
<dbReference type="Proteomes" id="UP000630660">
    <property type="component" value="Unassembled WGS sequence"/>
</dbReference>
<evidence type="ECO:0000256" key="1">
    <source>
        <dbReference type="ARBA" id="ARBA00004496"/>
    </source>
</evidence>
<dbReference type="PIRSF" id="PIRSF005901">
    <property type="entry name" value="EF-P"/>
    <property type="match status" value="1"/>
</dbReference>
<evidence type="ECO:0000259" key="10">
    <source>
        <dbReference type="SMART" id="SM00841"/>
    </source>
</evidence>
<comment type="caution">
    <text evidence="12">The sequence shown here is derived from an EMBL/GenBank/DDBJ whole genome shotgun (WGS) entry which is preliminary data.</text>
</comment>
<dbReference type="GO" id="GO:0005829">
    <property type="term" value="C:cytosol"/>
    <property type="evidence" value="ECO:0007669"/>
    <property type="project" value="UniProtKB-ARBA"/>
</dbReference>
<dbReference type="PANTHER" id="PTHR30053:SF14">
    <property type="entry name" value="TRANSLATION ELONGATION FACTOR KOW-LIKE DOMAIN-CONTAINING PROTEIN"/>
    <property type="match status" value="1"/>
</dbReference>
<dbReference type="Pfam" id="PF01132">
    <property type="entry name" value="EFP"/>
    <property type="match status" value="1"/>
</dbReference>
<dbReference type="GO" id="GO:0043043">
    <property type="term" value="P:peptide biosynthetic process"/>
    <property type="evidence" value="ECO:0007669"/>
    <property type="project" value="InterPro"/>
</dbReference>
<accession>A0A9D5K9X1</accession>
<keyword evidence="4 7" id="KW-0963">Cytoplasm</keyword>
<dbReference type="SMART" id="SM00841">
    <property type="entry name" value="Elong-fact-P_C"/>
    <property type="match status" value="1"/>
</dbReference>
<keyword evidence="6 7" id="KW-0648">Protein biosynthesis</keyword>
<dbReference type="InterPro" id="IPR012340">
    <property type="entry name" value="NA-bd_OB-fold"/>
</dbReference>
<evidence type="ECO:0000256" key="7">
    <source>
        <dbReference type="HAMAP-Rule" id="MF_00141"/>
    </source>
</evidence>
<evidence type="ECO:0000256" key="8">
    <source>
        <dbReference type="NCBIfam" id="TIGR00038"/>
    </source>
</evidence>
<dbReference type="NCBIfam" id="TIGR00038">
    <property type="entry name" value="efp"/>
    <property type="match status" value="1"/>
</dbReference>
<dbReference type="SMART" id="SM01185">
    <property type="entry name" value="EFP"/>
    <property type="match status" value="1"/>
</dbReference>
<organism evidence="12 13">
    <name type="scientific">candidate division WOR-3 bacterium</name>
    <dbReference type="NCBI Taxonomy" id="2052148"/>
    <lineage>
        <taxon>Bacteria</taxon>
        <taxon>Bacteria division WOR-3</taxon>
    </lineage>
</organism>
<dbReference type="Gene3D" id="2.30.30.30">
    <property type="match status" value="1"/>
</dbReference>
<evidence type="ECO:0000256" key="4">
    <source>
        <dbReference type="ARBA" id="ARBA00022490"/>
    </source>
</evidence>
<comment type="function">
    <text evidence="7">Involved in peptide bond synthesis. Stimulates efficient translation and peptide-bond synthesis on native or reconstituted 70S ribosomes in vitro. Probably functions indirectly by altering the affinity of the ribosome for aminoacyl-tRNA, thus increasing their reactivity as acceptors for peptidyl transferase.</text>
</comment>
<feature type="domain" description="Elongation factor P C-terminal" evidence="10">
    <location>
        <begin position="129"/>
        <end position="184"/>
    </location>
</feature>
<evidence type="ECO:0000256" key="3">
    <source>
        <dbReference type="ARBA" id="ARBA00009479"/>
    </source>
</evidence>
<comment type="similarity">
    <text evidence="3 7 9">Belongs to the elongation factor P family.</text>
</comment>
<dbReference type="AlphaFoldDB" id="A0A9D5K9X1"/>
<evidence type="ECO:0000256" key="9">
    <source>
        <dbReference type="RuleBase" id="RU004389"/>
    </source>
</evidence>
<dbReference type="Pfam" id="PF08207">
    <property type="entry name" value="EFP_N"/>
    <property type="match status" value="1"/>
</dbReference>
<keyword evidence="5 7" id="KW-0251">Elongation factor</keyword>
<dbReference type="Pfam" id="PF09285">
    <property type="entry name" value="Elong-fact-P_C"/>
    <property type="match status" value="1"/>
</dbReference>
<dbReference type="HAMAP" id="MF_00141">
    <property type="entry name" value="EF_P"/>
    <property type="match status" value="1"/>
</dbReference>
<dbReference type="FunFam" id="2.40.50.140:FF:000004">
    <property type="entry name" value="Elongation factor P"/>
    <property type="match status" value="1"/>
</dbReference>
<evidence type="ECO:0000313" key="13">
    <source>
        <dbReference type="Proteomes" id="UP000630660"/>
    </source>
</evidence>
<evidence type="ECO:0000259" key="11">
    <source>
        <dbReference type="SMART" id="SM01185"/>
    </source>
</evidence>
<dbReference type="CDD" id="cd04470">
    <property type="entry name" value="S1_EF-P_repeat_1"/>
    <property type="match status" value="1"/>
</dbReference>
<dbReference type="InterPro" id="IPR008991">
    <property type="entry name" value="Translation_prot_SH3-like_sf"/>
</dbReference>
<evidence type="ECO:0000256" key="6">
    <source>
        <dbReference type="ARBA" id="ARBA00022917"/>
    </source>
</evidence>
<dbReference type="InterPro" id="IPR013852">
    <property type="entry name" value="Transl_elong_P/YeiP_CS"/>
</dbReference>
<feature type="domain" description="Translation elongation factor P/YeiP central" evidence="11">
    <location>
        <begin position="67"/>
        <end position="121"/>
    </location>
</feature>
<dbReference type="InterPro" id="IPR015365">
    <property type="entry name" value="Elong-fact-P_C"/>
</dbReference>
<dbReference type="InterPro" id="IPR013185">
    <property type="entry name" value="Transl_elong_KOW-like"/>
</dbReference>